<gene>
    <name evidence="3" type="ORF">CDO81_11435</name>
</gene>
<dbReference type="InterPro" id="IPR011460">
    <property type="entry name" value="Lcl_C"/>
</dbReference>
<protein>
    <recommendedName>
        <fullName evidence="2">Lcl C-terminal domain-containing protein</fullName>
    </recommendedName>
</protein>
<dbReference type="EMBL" id="NISI01000003">
    <property type="protein sequence ID" value="OWR04306.1"/>
    <property type="molecule type" value="Genomic_DNA"/>
</dbReference>
<dbReference type="RefSeq" id="WP_088483327.1">
    <property type="nucleotide sequence ID" value="NZ_NISI01000003.1"/>
</dbReference>
<feature type="domain" description="Lcl C-terminal" evidence="2">
    <location>
        <begin position="39"/>
        <end position="184"/>
    </location>
</feature>
<dbReference type="Proteomes" id="UP000197446">
    <property type="component" value="Unassembled WGS sequence"/>
</dbReference>
<organism evidence="3 4">
    <name type="scientific">Roseateles puraquae</name>
    <dbReference type="NCBI Taxonomy" id="431059"/>
    <lineage>
        <taxon>Bacteria</taxon>
        <taxon>Pseudomonadati</taxon>
        <taxon>Pseudomonadota</taxon>
        <taxon>Betaproteobacteria</taxon>
        <taxon>Burkholderiales</taxon>
        <taxon>Sphaerotilaceae</taxon>
        <taxon>Roseateles</taxon>
    </lineage>
</organism>
<feature type="signal peptide" evidence="1">
    <location>
        <begin position="1"/>
        <end position="22"/>
    </location>
</feature>
<evidence type="ECO:0000313" key="4">
    <source>
        <dbReference type="Proteomes" id="UP000197446"/>
    </source>
</evidence>
<proteinExistence type="predicted"/>
<dbReference type="OrthoDB" id="8555302at2"/>
<dbReference type="Pfam" id="PF07603">
    <property type="entry name" value="Lcl_C"/>
    <property type="match status" value="1"/>
</dbReference>
<comment type="caution">
    <text evidence="3">The sequence shown here is derived from an EMBL/GenBank/DDBJ whole genome shotgun (WGS) entry which is preliminary data.</text>
</comment>
<keyword evidence="1" id="KW-0732">Signal</keyword>
<reference evidence="3 4" key="1">
    <citation type="journal article" date="2007" name="Int. J. Syst. Evol. Microbiol.">
        <title>Description of Pelomonas aquatica sp. nov. and Pelomonas puraquae sp. nov., isolated from industrial and haemodialysis water.</title>
        <authorList>
            <person name="Gomila M."/>
            <person name="Bowien B."/>
            <person name="Falsen E."/>
            <person name="Moore E.R."/>
            <person name="Lalucat J."/>
        </authorList>
    </citation>
    <scope>NUCLEOTIDE SEQUENCE [LARGE SCALE GENOMIC DNA]</scope>
    <source>
        <strain evidence="3 4">CCUG 52769</strain>
    </source>
</reference>
<evidence type="ECO:0000256" key="1">
    <source>
        <dbReference type="SAM" id="SignalP"/>
    </source>
</evidence>
<name>A0A254N8H1_9BURK</name>
<feature type="chain" id="PRO_5012829501" description="Lcl C-terminal domain-containing protein" evidence="1">
    <location>
        <begin position="23"/>
        <end position="187"/>
    </location>
</feature>
<evidence type="ECO:0000259" key="2">
    <source>
        <dbReference type="Pfam" id="PF07603"/>
    </source>
</evidence>
<evidence type="ECO:0000313" key="3">
    <source>
        <dbReference type="EMBL" id="OWR04306.1"/>
    </source>
</evidence>
<sequence>MHIALAALAVLLLTAAPLGAQAAEAPPSLTPSPDGQELLDTAAGHAWARCVEGMRWDGRGCQGEPALFTLAEALAMARARSETSGRGWRVPRVQELKQFSDRLAHATHAATLAPAAPAGWYWSSTVRIDSEAVNPYAYRNVQKGATETHTDRLVPQVGWAVDARTGEARSDMPRRERLPLRLVRSLK</sequence>
<keyword evidence="4" id="KW-1185">Reference proteome</keyword>
<dbReference type="AlphaFoldDB" id="A0A254N8H1"/>
<accession>A0A254N8H1</accession>